<reference evidence="1 2" key="1">
    <citation type="submission" date="2017-03" db="EMBL/GenBank/DDBJ databases">
        <title>Genome sequencing of Shewanella japonica KCTC 22435.</title>
        <authorList>
            <person name="Kim K.M."/>
        </authorList>
    </citation>
    <scope>NUCLEOTIDE SEQUENCE [LARGE SCALE GENOMIC DNA]</scope>
    <source>
        <strain evidence="1 2">KCTC 22435</strain>
    </source>
</reference>
<gene>
    <name evidence="1" type="ORF">SJ2017_1427</name>
</gene>
<sequence>MIKVRTIKLKAAKAIKMSFPDLRLLIGTFLISGFLIGCGEEQDVAAKEQVSVEMLEQCGEQEFLVIAEKVSAGDGQGHGPDIGSDEWQSVIEFKLGIRGQADVPARDDVQWCQFILKKL</sequence>
<evidence type="ECO:0000313" key="1">
    <source>
        <dbReference type="EMBL" id="ARD21751.1"/>
    </source>
</evidence>
<keyword evidence="2" id="KW-1185">Reference proteome</keyword>
<evidence type="ECO:0000313" key="2">
    <source>
        <dbReference type="Proteomes" id="UP000191820"/>
    </source>
</evidence>
<organism evidence="1 2">
    <name type="scientific">Shewanella japonica</name>
    <dbReference type="NCBI Taxonomy" id="93973"/>
    <lineage>
        <taxon>Bacteria</taxon>
        <taxon>Pseudomonadati</taxon>
        <taxon>Pseudomonadota</taxon>
        <taxon>Gammaproteobacteria</taxon>
        <taxon>Alteromonadales</taxon>
        <taxon>Shewanellaceae</taxon>
        <taxon>Shewanella</taxon>
    </lineage>
</organism>
<dbReference type="Proteomes" id="UP000191820">
    <property type="component" value="Chromosome"/>
</dbReference>
<name>A0ABM6JJG5_9GAMM</name>
<dbReference type="RefSeq" id="WP_080915335.1">
    <property type="nucleotide sequence ID" value="NZ_CP020472.1"/>
</dbReference>
<proteinExistence type="predicted"/>
<accession>A0ABM6JJG5</accession>
<dbReference type="EMBL" id="CP020472">
    <property type="protein sequence ID" value="ARD21751.1"/>
    <property type="molecule type" value="Genomic_DNA"/>
</dbReference>
<protein>
    <submittedName>
        <fullName evidence="1">Uncharacterized protein</fullName>
    </submittedName>
</protein>